<sequence>MPAPLAGPDRFAAVAAAVADPVRRYLWRRTDEVMADDVLIATLAVLRRRSAEVPAESPAAWAIGVARLELQNARRTQRRQVLLAHRVAVVDPPQVRVDSEEGPSESDETVRLVLARLREADAELLRLWAWEALDSRAIAEVLVLAPDAAASRLERARRRFAELFATLSGPGAGRAGMSDDEIRWRMRSTDPARGLAPLTAGELGVRLAAATGGAAAPSGVAPRSDPRSDPSPDRRRSRWMIAGVGALSLAAAATLLLPLAFGLGGGAATRLALPATGGPASSCAPVTAEALVPAELAFSAEVTSIDGGVVTLRVLDRFAGEVGDSLEVTQADESAVDGAPIAFEPGVDYLIAATGGTVLTCGLSGPASAELGDVYREAFALR</sequence>
<keyword evidence="2" id="KW-0472">Membrane</keyword>
<keyword evidence="3" id="KW-0804">Transcription</keyword>
<feature type="region of interest" description="Disordered" evidence="1">
    <location>
        <begin position="214"/>
        <end position="236"/>
    </location>
</feature>
<evidence type="ECO:0000256" key="2">
    <source>
        <dbReference type="SAM" id="Phobius"/>
    </source>
</evidence>
<dbReference type="AlphaFoldDB" id="A0A1X7P1R8"/>
<keyword evidence="3" id="KW-0240">DNA-directed RNA polymerase</keyword>
<dbReference type="Proteomes" id="UP000193711">
    <property type="component" value="Unassembled WGS sequence"/>
</dbReference>
<dbReference type="STRING" id="1891671.SAMN06295885_2404"/>
<dbReference type="Gene3D" id="1.10.10.10">
    <property type="entry name" value="Winged helix-like DNA-binding domain superfamily/Winged helix DNA-binding domain"/>
    <property type="match status" value="1"/>
</dbReference>
<organism evidence="3 4">
    <name type="scientific">Rathayibacter oskolensis</name>
    <dbReference type="NCBI Taxonomy" id="1891671"/>
    <lineage>
        <taxon>Bacteria</taxon>
        <taxon>Bacillati</taxon>
        <taxon>Actinomycetota</taxon>
        <taxon>Actinomycetes</taxon>
        <taxon>Micrococcales</taxon>
        <taxon>Microbacteriaceae</taxon>
        <taxon>Rathayibacter</taxon>
    </lineage>
</organism>
<evidence type="ECO:0000313" key="3">
    <source>
        <dbReference type="EMBL" id="SMH44608.1"/>
    </source>
</evidence>
<feature type="transmembrane region" description="Helical" evidence="2">
    <location>
        <begin position="239"/>
        <end position="261"/>
    </location>
</feature>
<dbReference type="EMBL" id="FXBM01000002">
    <property type="protein sequence ID" value="SMH44608.1"/>
    <property type="molecule type" value="Genomic_DNA"/>
</dbReference>
<keyword evidence="2" id="KW-1133">Transmembrane helix</keyword>
<evidence type="ECO:0000256" key="1">
    <source>
        <dbReference type="SAM" id="MobiDB-lite"/>
    </source>
</evidence>
<dbReference type="GO" id="GO:0000428">
    <property type="term" value="C:DNA-directed RNA polymerase complex"/>
    <property type="evidence" value="ECO:0007669"/>
    <property type="project" value="UniProtKB-KW"/>
</dbReference>
<feature type="compositionally biased region" description="Basic and acidic residues" evidence="1">
    <location>
        <begin position="224"/>
        <end position="234"/>
    </location>
</feature>
<gene>
    <name evidence="3" type="ORF">SAMN06295885_2404</name>
</gene>
<dbReference type="RefSeq" id="WP_129588017.1">
    <property type="nucleotide sequence ID" value="NZ_FXBM01000002.1"/>
</dbReference>
<feature type="compositionally biased region" description="Low complexity" evidence="1">
    <location>
        <begin position="214"/>
        <end position="223"/>
    </location>
</feature>
<reference evidence="4" key="1">
    <citation type="submission" date="2017-04" db="EMBL/GenBank/DDBJ databases">
        <authorList>
            <person name="Varghese N."/>
            <person name="Submissions S."/>
        </authorList>
    </citation>
    <scope>NUCLEOTIDE SEQUENCE [LARGE SCALE GENOMIC DNA]</scope>
    <source>
        <strain evidence="4">VKM Ac-2121</strain>
    </source>
</reference>
<name>A0A1X7P1R8_9MICO</name>
<protein>
    <submittedName>
        <fullName evidence="3">DNA-directed RNA polymerase specialized sigma subunit, sigma24 family</fullName>
    </submittedName>
</protein>
<accession>A0A1X7P1R8</accession>
<keyword evidence="2" id="KW-0812">Transmembrane</keyword>
<evidence type="ECO:0000313" key="4">
    <source>
        <dbReference type="Proteomes" id="UP000193711"/>
    </source>
</evidence>
<dbReference type="OrthoDB" id="5117757at2"/>
<proteinExistence type="predicted"/>
<keyword evidence="4" id="KW-1185">Reference proteome</keyword>
<dbReference type="InterPro" id="IPR036388">
    <property type="entry name" value="WH-like_DNA-bd_sf"/>
</dbReference>